<dbReference type="EMBL" id="VBOZ01000007">
    <property type="protein sequence ID" value="TMQ66901.1"/>
    <property type="molecule type" value="Genomic_DNA"/>
</dbReference>
<reference evidence="2 3" key="1">
    <citation type="journal article" date="2019" name="Nat. Microbiol.">
        <title>Mediterranean grassland soil C-N compound turnover is dependent on rainfall and depth, and is mediated by genomically divergent microorganisms.</title>
        <authorList>
            <person name="Diamond S."/>
            <person name="Andeer P.F."/>
            <person name="Li Z."/>
            <person name="Crits-Christoph A."/>
            <person name="Burstein D."/>
            <person name="Anantharaman K."/>
            <person name="Lane K.R."/>
            <person name="Thomas B.C."/>
            <person name="Pan C."/>
            <person name="Northen T.R."/>
            <person name="Banfield J.F."/>
        </authorList>
    </citation>
    <scope>NUCLEOTIDE SEQUENCE [LARGE SCALE GENOMIC DNA]</scope>
    <source>
        <strain evidence="2">WS_9</strain>
    </source>
</reference>
<name>A0A538TTE3_UNCEI</name>
<dbReference type="PROSITE" id="PS51257">
    <property type="entry name" value="PROKAR_LIPOPROTEIN"/>
    <property type="match status" value="1"/>
</dbReference>
<sequence length="218" mass="22995">MRISRQIATWALLAFAITAFSGCGNSPVGPASIGGGGGGEPSFRSGPDVLVVHPDGTTSWTASPLGGPKPAGVLPDSGSSSRMVDVVEEVDGSVGAKMRCGRFYLMIPPGAFDGRGSVTMSMEDSTVMICDLSIFPASLNQFHEPVKLALSINNTDTSTDTLSIYWYDETGRAWVDMVCDKDLSNNPETAAAPYPANMCGVMTELRHFSRYSAGKAGW</sequence>
<evidence type="ECO:0000256" key="1">
    <source>
        <dbReference type="SAM" id="SignalP"/>
    </source>
</evidence>
<evidence type="ECO:0000313" key="3">
    <source>
        <dbReference type="Proteomes" id="UP000317691"/>
    </source>
</evidence>
<proteinExistence type="predicted"/>
<feature type="signal peptide" evidence="1">
    <location>
        <begin position="1"/>
        <end position="21"/>
    </location>
</feature>
<evidence type="ECO:0000313" key="2">
    <source>
        <dbReference type="EMBL" id="TMQ66901.1"/>
    </source>
</evidence>
<accession>A0A538TTE3</accession>
<organism evidence="2 3">
    <name type="scientific">Eiseniibacteriota bacterium</name>
    <dbReference type="NCBI Taxonomy" id="2212470"/>
    <lineage>
        <taxon>Bacteria</taxon>
        <taxon>Candidatus Eiseniibacteriota</taxon>
    </lineage>
</organism>
<comment type="caution">
    <text evidence="2">The sequence shown here is derived from an EMBL/GenBank/DDBJ whole genome shotgun (WGS) entry which is preliminary data.</text>
</comment>
<gene>
    <name evidence="2" type="ORF">E6K79_01220</name>
</gene>
<feature type="chain" id="PRO_5021974600" evidence="1">
    <location>
        <begin position="22"/>
        <end position="218"/>
    </location>
</feature>
<dbReference type="AlphaFoldDB" id="A0A538TTE3"/>
<dbReference type="Proteomes" id="UP000317691">
    <property type="component" value="Unassembled WGS sequence"/>
</dbReference>
<keyword evidence="1" id="KW-0732">Signal</keyword>
<protein>
    <submittedName>
        <fullName evidence="2">Uncharacterized protein</fullName>
    </submittedName>
</protein>